<dbReference type="InterPro" id="IPR014782">
    <property type="entry name" value="Peptidase_M1_dom"/>
</dbReference>
<evidence type="ECO:0000313" key="18">
    <source>
        <dbReference type="EMBL" id="SDP17522.1"/>
    </source>
</evidence>
<dbReference type="Proteomes" id="UP000199073">
    <property type="component" value="Unassembled WGS sequence"/>
</dbReference>
<dbReference type="Gene3D" id="2.60.40.1730">
    <property type="entry name" value="tricorn interacting facor f3 domain"/>
    <property type="match status" value="1"/>
</dbReference>
<dbReference type="InterPro" id="IPR038438">
    <property type="entry name" value="PepN_Ig-like_sf"/>
</dbReference>
<evidence type="ECO:0000259" key="16">
    <source>
        <dbReference type="Pfam" id="PF17432"/>
    </source>
</evidence>
<dbReference type="PANTHER" id="PTHR46322:SF1">
    <property type="entry name" value="PUROMYCIN-SENSITIVE AMINOPEPTIDASE"/>
    <property type="match status" value="1"/>
</dbReference>
<feature type="domain" description="Aminopeptidase N-like N-terminal" evidence="17">
    <location>
        <begin position="102"/>
        <end position="190"/>
    </location>
</feature>
<dbReference type="STRING" id="91360.SAMN05660330_01995"/>
<evidence type="ECO:0000256" key="2">
    <source>
        <dbReference type="ARBA" id="ARBA00001947"/>
    </source>
</evidence>
<feature type="domain" description="Peptidase M1 membrane alanine aminopeptidase" evidence="14">
    <location>
        <begin position="230"/>
        <end position="440"/>
    </location>
</feature>
<dbReference type="GO" id="GO:0006508">
    <property type="term" value="P:proteolysis"/>
    <property type="evidence" value="ECO:0007669"/>
    <property type="project" value="UniProtKB-KW"/>
</dbReference>
<organism evidence="18 19">
    <name type="scientific">Desulforhopalus singaporensis</name>
    <dbReference type="NCBI Taxonomy" id="91360"/>
    <lineage>
        <taxon>Bacteria</taxon>
        <taxon>Pseudomonadati</taxon>
        <taxon>Thermodesulfobacteriota</taxon>
        <taxon>Desulfobulbia</taxon>
        <taxon>Desulfobulbales</taxon>
        <taxon>Desulfocapsaceae</taxon>
        <taxon>Desulforhopalus</taxon>
    </lineage>
</organism>
<comment type="similarity">
    <text evidence="3">Belongs to the peptidase M1 family.</text>
</comment>
<dbReference type="InterPro" id="IPR037144">
    <property type="entry name" value="Peptidase_M1_pepN_C_sf"/>
</dbReference>
<proteinExistence type="inferred from homology"/>
<dbReference type="NCBIfam" id="TIGR02414">
    <property type="entry name" value="pepN_proteo"/>
    <property type="match status" value="1"/>
</dbReference>
<evidence type="ECO:0000256" key="9">
    <source>
        <dbReference type="ARBA" id="ARBA00022801"/>
    </source>
</evidence>
<protein>
    <recommendedName>
        <fullName evidence="5">Aminopeptidase N</fullName>
        <ecNumber evidence="4">3.4.11.2</ecNumber>
    </recommendedName>
    <alternativeName>
        <fullName evidence="12">Alpha-aminoacylpeptide hydrolase</fullName>
    </alternativeName>
</protein>
<evidence type="ECO:0000313" key="19">
    <source>
        <dbReference type="Proteomes" id="UP000199073"/>
    </source>
</evidence>
<dbReference type="RefSeq" id="WP_245695087.1">
    <property type="nucleotide sequence ID" value="NZ_FNJI01000012.1"/>
</dbReference>
<evidence type="ECO:0000256" key="11">
    <source>
        <dbReference type="ARBA" id="ARBA00023049"/>
    </source>
</evidence>
<dbReference type="PANTHER" id="PTHR46322">
    <property type="entry name" value="PUROMYCIN-SENSITIVE AMINOPEPTIDASE"/>
    <property type="match status" value="1"/>
</dbReference>
<evidence type="ECO:0000259" key="17">
    <source>
        <dbReference type="Pfam" id="PF17900"/>
    </source>
</evidence>
<keyword evidence="8" id="KW-0479">Metal-binding</keyword>
<gene>
    <name evidence="18" type="ORF">SAMN05660330_01995</name>
</gene>
<dbReference type="InterPro" id="IPR027268">
    <property type="entry name" value="Peptidase_M4/M1_CTD_sf"/>
</dbReference>
<dbReference type="SUPFAM" id="SSF55486">
    <property type="entry name" value="Metalloproteases ('zincins'), catalytic domain"/>
    <property type="match status" value="1"/>
</dbReference>
<keyword evidence="19" id="KW-1185">Reference proteome</keyword>
<evidence type="ECO:0000256" key="4">
    <source>
        <dbReference type="ARBA" id="ARBA00012564"/>
    </source>
</evidence>
<feature type="domain" description="Peptidase M1 alanyl aminopeptidase Ig-like fold" evidence="15">
    <location>
        <begin position="448"/>
        <end position="546"/>
    </location>
</feature>
<dbReference type="Pfam" id="PF17900">
    <property type="entry name" value="Peptidase_M1_N"/>
    <property type="match status" value="1"/>
</dbReference>
<dbReference type="InterPro" id="IPR024601">
    <property type="entry name" value="Peptidase_M1_pepN_C"/>
</dbReference>
<dbReference type="InterPro" id="IPR045357">
    <property type="entry name" value="Aminopeptidase_N-like_N"/>
</dbReference>
<accession>A0A1H0QJP3</accession>
<comment type="catalytic activity">
    <reaction evidence="1">
        <text>Release of an N-terminal amino acid, Xaa-|-Yaa- from a peptide, amide or arylamide. Xaa is preferably Ala, but may be most amino acids including Pro (slow action). When a terminal hydrophobic residue is followed by a prolyl residue, the two may be released as an intact Xaa-Pro dipeptide.</text>
        <dbReference type="EC" id="3.4.11.2"/>
    </reaction>
</comment>
<keyword evidence="6 18" id="KW-0031">Aminopeptidase</keyword>
<dbReference type="InterPro" id="IPR042097">
    <property type="entry name" value="Aminopeptidase_N-like_N_sf"/>
</dbReference>
<dbReference type="GO" id="GO:0008237">
    <property type="term" value="F:metallopeptidase activity"/>
    <property type="evidence" value="ECO:0007669"/>
    <property type="project" value="UniProtKB-KW"/>
</dbReference>
<dbReference type="Pfam" id="PF01433">
    <property type="entry name" value="Peptidase_M1"/>
    <property type="match status" value="1"/>
</dbReference>
<evidence type="ECO:0000256" key="8">
    <source>
        <dbReference type="ARBA" id="ARBA00022723"/>
    </source>
</evidence>
<dbReference type="FunFam" id="1.10.390.10:FF:000002">
    <property type="entry name" value="Aminopeptidase N"/>
    <property type="match status" value="1"/>
</dbReference>
<sequence length="879" mass="100160">MMQSELPAPVYRKDYKEYDYHLESIFLDFDLHEKLTRVTARSRYQRTGDSAAPLLLFGEELELTRIVLNGRELEEGEFSVDKTSLAISDVPDDFILEVETIIYPDQNSSLEGLYRSSNNYCTQCEAEGFRKITYHPDRPDVLAKFTTRIESDLERCPVMLANGNLIESGQLDNGRHFAVWEDPFPKPSYLFALVAGRLVCIKDTYVTGSGRTVDLGIFVEERNRDKCGHAMTSLIKAMRWDEEVYGLEYDLDNFMIVAVDDFNMGAMENKGLNIFNSKYVLTSPESATDADYLGVEGVVGHEYFHNWTGNRVTCRDWFQLSLKEGLTVFRDQEFSSDMNSRPVKRIEDVRILKNGQFREDSGPMAHPVRPDSFVEINNFYTATVYNKGAEVIRMIHSLVGPQRFRAGMDLYFARHDGKAVTCDDFVAAMSDASGVDLDQFKLWYSQAGTPVLEVETEWNSASSKYRVDIRQTCPKTPGQPVKKPFHMPIKIGLINREGRSLLSSEHADGSMTLELRESSQSFVFDHIEEQPVLSFLRDFSAPVRVEKFQSRKELAFLGSCDPNLFNRWDSINRLGCEVILEVTESMIKGNTPVIDELFLQSLAQSLEAPIGDKALFALSLQLPAETTLAQEMAQVHPEQLHLAKRYVMKTIGAKNRECFMRLYEKNSEPHQDHAITPEAMGKRSLRNVCLAYLMSPDPLERDMLKLCEDHYFQARNMTDAIAAFSHLVDVGGQAAEKVIDDFYRRWSKDPLVLDKWFSLQAMSRSEGTLDRVKSLLGHAAFSIKNPNKVRALIATFAGLNHYRFHRPDGSGYRFLGDRILELNGINPQIAARLLQPLIGWRRYEPVLKEKMKGELERVAAQKELSRDVFEIVSKSLASY</sequence>
<dbReference type="SUPFAM" id="SSF63737">
    <property type="entry name" value="Leukotriene A4 hydrolase N-terminal domain"/>
    <property type="match status" value="1"/>
</dbReference>
<dbReference type="Pfam" id="PF11940">
    <property type="entry name" value="DUF3458"/>
    <property type="match status" value="1"/>
</dbReference>
<evidence type="ECO:0000256" key="12">
    <source>
        <dbReference type="ARBA" id="ARBA00029840"/>
    </source>
</evidence>
<dbReference type="InterPro" id="IPR012779">
    <property type="entry name" value="Peptidase_M1_pepN"/>
</dbReference>
<dbReference type="Gene3D" id="3.30.2010.30">
    <property type="match status" value="1"/>
</dbReference>
<dbReference type="CDD" id="cd09600">
    <property type="entry name" value="M1_APN"/>
    <property type="match status" value="1"/>
</dbReference>
<dbReference type="FunFam" id="3.30.2010.30:FF:000002">
    <property type="entry name" value="Putative aminopeptidase N"/>
    <property type="match status" value="1"/>
</dbReference>
<name>A0A1H0QJP3_9BACT</name>
<keyword evidence="7" id="KW-0645">Protease</keyword>
<evidence type="ECO:0000256" key="6">
    <source>
        <dbReference type="ARBA" id="ARBA00022438"/>
    </source>
</evidence>
<reference evidence="18 19" key="1">
    <citation type="submission" date="2016-10" db="EMBL/GenBank/DDBJ databases">
        <authorList>
            <person name="de Groot N.N."/>
        </authorList>
    </citation>
    <scope>NUCLEOTIDE SEQUENCE [LARGE SCALE GENOMIC DNA]</scope>
    <source>
        <strain evidence="18 19">DSM 12130</strain>
    </source>
</reference>
<keyword evidence="11" id="KW-0482">Metalloprotease</keyword>
<evidence type="ECO:0000256" key="7">
    <source>
        <dbReference type="ARBA" id="ARBA00022670"/>
    </source>
</evidence>
<comment type="function">
    <text evidence="13">Aminopeptidase N is involved in the degradation of intracellular peptides generated by protein breakdown during normal growth as well as in response to nutrient starvation.</text>
</comment>
<evidence type="ECO:0000256" key="13">
    <source>
        <dbReference type="ARBA" id="ARBA00059739"/>
    </source>
</evidence>
<dbReference type="Pfam" id="PF17432">
    <property type="entry name" value="DUF3458_C"/>
    <property type="match status" value="1"/>
</dbReference>
<dbReference type="Gene3D" id="2.60.40.1840">
    <property type="match status" value="1"/>
</dbReference>
<dbReference type="FunFam" id="2.60.40.1730:FF:000005">
    <property type="entry name" value="Aminopeptidase N"/>
    <property type="match status" value="1"/>
</dbReference>
<dbReference type="Gene3D" id="1.25.50.10">
    <property type="entry name" value="Peptidase M1, alanyl aminopeptidase, C-terminal domain"/>
    <property type="match status" value="1"/>
</dbReference>
<evidence type="ECO:0000256" key="5">
    <source>
        <dbReference type="ARBA" id="ARBA00015611"/>
    </source>
</evidence>
<dbReference type="PRINTS" id="PR00756">
    <property type="entry name" value="ALADIPTASE"/>
</dbReference>
<evidence type="ECO:0000256" key="3">
    <source>
        <dbReference type="ARBA" id="ARBA00010136"/>
    </source>
</evidence>
<dbReference type="InterPro" id="IPR001930">
    <property type="entry name" value="Peptidase_M1"/>
</dbReference>
<keyword evidence="10" id="KW-0862">Zinc</keyword>
<evidence type="ECO:0000256" key="1">
    <source>
        <dbReference type="ARBA" id="ARBA00000098"/>
    </source>
</evidence>
<feature type="domain" description="Peptidase M1 alanyl aminopeptidase C-terminal" evidence="16">
    <location>
        <begin position="552"/>
        <end position="877"/>
    </location>
</feature>
<dbReference type="GO" id="GO:0008270">
    <property type="term" value="F:zinc ion binding"/>
    <property type="evidence" value="ECO:0007669"/>
    <property type="project" value="InterPro"/>
</dbReference>
<comment type="cofactor">
    <cofactor evidence="2">
        <name>Zn(2+)</name>
        <dbReference type="ChEBI" id="CHEBI:29105"/>
    </cofactor>
</comment>
<dbReference type="EMBL" id="FNJI01000012">
    <property type="protein sequence ID" value="SDP17522.1"/>
    <property type="molecule type" value="Genomic_DNA"/>
</dbReference>
<dbReference type="InterPro" id="IPR035414">
    <property type="entry name" value="Peptidase_M1_pepN_Ig-like"/>
</dbReference>
<dbReference type="FunFam" id="2.60.40.1840:FF:000001">
    <property type="entry name" value="Aminopeptidase N"/>
    <property type="match status" value="1"/>
</dbReference>
<dbReference type="Gene3D" id="1.10.390.10">
    <property type="entry name" value="Neutral Protease Domain 2"/>
    <property type="match status" value="1"/>
</dbReference>
<dbReference type="EC" id="3.4.11.2" evidence="4"/>
<keyword evidence="9" id="KW-0378">Hydrolase</keyword>
<evidence type="ECO:0000259" key="15">
    <source>
        <dbReference type="Pfam" id="PF11940"/>
    </source>
</evidence>
<dbReference type="GO" id="GO:0016285">
    <property type="term" value="F:alanyl aminopeptidase activity"/>
    <property type="evidence" value="ECO:0007669"/>
    <property type="project" value="UniProtKB-EC"/>
</dbReference>
<dbReference type="AlphaFoldDB" id="A0A1H0QJP3"/>
<evidence type="ECO:0000259" key="14">
    <source>
        <dbReference type="Pfam" id="PF01433"/>
    </source>
</evidence>
<evidence type="ECO:0000256" key="10">
    <source>
        <dbReference type="ARBA" id="ARBA00022833"/>
    </source>
</evidence>